<comment type="caution">
    <text evidence="2">The sequence shown here is derived from an EMBL/GenBank/DDBJ whole genome shotgun (WGS) entry which is preliminary data.</text>
</comment>
<feature type="region of interest" description="Disordered" evidence="1">
    <location>
        <begin position="1"/>
        <end position="29"/>
    </location>
</feature>
<evidence type="ECO:0000256" key="1">
    <source>
        <dbReference type="SAM" id="MobiDB-lite"/>
    </source>
</evidence>
<name>A0ABR1MB99_9PEZI</name>
<dbReference type="GeneID" id="92028421"/>
<evidence type="ECO:0000313" key="3">
    <source>
        <dbReference type="Proteomes" id="UP001360953"/>
    </source>
</evidence>
<keyword evidence="3" id="KW-1185">Reference proteome</keyword>
<protein>
    <submittedName>
        <fullName evidence="2">Uncharacterized protein</fullName>
    </submittedName>
</protein>
<sequence>MTTTMAGTPVASPPRPSVLSTPRPTGFHHFHGLQPPPQCLLFALYRHPPLPARCSPLAAILPTHATTLCRPPHPIILPSIQCRTASTPRLQLAPRDMSLRSPPPNPRPLAALHLLEDSSVPPRPSLLHCLCTPETTIKLIFPFSFLNSPVLHHARVRAPHCNTYMLAPCHAAPHARCHLRSTVP</sequence>
<evidence type="ECO:0000313" key="2">
    <source>
        <dbReference type="EMBL" id="KAK7544730.1"/>
    </source>
</evidence>
<proteinExistence type="predicted"/>
<gene>
    <name evidence="2" type="ORF">J3D65DRAFT_34386</name>
</gene>
<accession>A0ABR1MB99</accession>
<reference evidence="2 3" key="1">
    <citation type="submission" date="2024-04" db="EMBL/GenBank/DDBJ databases">
        <title>Phyllosticta paracitricarpa is synonymous to the EU quarantine fungus P. citricarpa based on phylogenomic analyses.</title>
        <authorList>
            <consortium name="Lawrence Berkeley National Laboratory"/>
            <person name="Van ingen-buijs V.A."/>
            <person name="Van westerhoven A.C."/>
            <person name="Haridas S."/>
            <person name="Skiadas P."/>
            <person name="Martin F."/>
            <person name="Groenewald J.Z."/>
            <person name="Crous P.W."/>
            <person name="Seidl M.F."/>
        </authorList>
    </citation>
    <scope>NUCLEOTIDE SEQUENCE [LARGE SCALE GENOMIC DNA]</scope>
    <source>
        <strain evidence="2 3">CPC 17464</strain>
    </source>
</reference>
<organism evidence="2 3">
    <name type="scientific">Phyllosticta citribraziliensis</name>
    <dbReference type="NCBI Taxonomy" id="989973"/>
    <lineage>
        <taxon>Eukaryota</taxon>
        <taxon>Fungi</taxon>
        <taxon>Dikarya</taxon>
        <taxon>Ascomycota</taxon>
        <taxon>Pezizomycotina</taxon>
        <taxon>Dothideomycetes</taxon>
        <taxon>Dothideomycetes incertae sedis</taxon>
        <taxon>Botryosphaeriales</taxon>
        <taxon>Phyllostictaceae</taxon>
        <taxon>Phyllosticta</taxon>
    </lineage>
</organism>
<dbReference type="EMBL" id="JBBPEH010000001">
    <property type="protein sequence ID" value="KAK7544730.1"/>
    <property type="molecule type" value="Genomic_DNA"/>
</dbReference>
<dbReference type="Proteomes" id="UP001360953">
    <property type="component" value="Unassembled WGS sequence"/>
</dbReference>
<dbReference type="RefSeq" id="XP_066659965.1">
    <property type="nucleotide sequence ID" value="XM_066795515.1"/>
</dbReference>